<dbReference type="InterPro" id="IPR006439">
    <property type="entry name" value="HAD-SF_hydro_IA"/>
</dbReference>
<evidence type="ECO:0000313" key="2">
    <source>
        <dbReference type="Proteomes" id="UP001144036"/>
    </source>
</evidence>
<dbReference type="Gene3D" id="3.40.50.1000">
    <property type="entry name" value="HAD superfamily/HAD-like"/>
    <property type="match status" value="1"/>
</dbReference>
<dbReference type="NCBIfam" id="TIGR01549">
    <property type="entry name" value="HAD-SF-IA-v1"/>
    <property type="match status" value="1"/>
</dbReference>
<reference evidence="1" key="1">
    <citation type="submission" date="2022-11" db="EMBL/GenBank/DDBJ databases">
        <title>Nonomuraea corallina sp. nov., a new species of the genus Nonomuraea isolated from sea side sediment in Thai sea.</title>
        <authorList>
            <person name="Ngamcharungchit C."/>
            <person name="Matsumoto A."/>
            <person name="Suriyachadkun C."/>
            <person name="Panbangred W."/>
            <person name="Inahashi Y."/>
            <person name="Intra B."/>
        </authorList>
    </citation>
    <scope>NUCLEOTIDE SEQUENCE</scope>
    <source>
        <strain evidence="1">MCN248</strain>
    </source>
</reference>
<dbReference type="Pfam" id="PF13419">
    <property type="entry name" value="HAD_2"/>
    <property type="match status" value="1"/>
</dbReference>
<dbReference type="GO" id="GO:0016787">
    <property type="term" value="F:hydrolase activity"/>
    <property type="evidence" value="ECO:0007669"/>
    <property type="project" value="UniProtKB-KW"/>
</dbReference>
<dbReference type="InterPro" id="IPR041492">
    <property type="entry name" value="HAD_2"/>
</dbReference>
<protein>
    <submittedName>
        <fullName evidence="1">HAD family hydrolase</fullName>
    </submittedName>
</protein>
<gene>
    <name evidence="1" type="ORF">OUY22_11775</name>
</gene>
<dbReference type="RefSeq" id="WP_270154904.1">
    <property type="nucleotide sequence ID" value="NZ_JAPNNL010000034.1"/>
</dbReference>
<dbReference type="Proteomes" id="UP001144036">
    <property type="component" value="Unassembled WGS sequence"/>
</dbReference>
<keyword evidence="2" id="KW-1185">Reference proteome</keyword>
<dbReference type="PANTHER" id="PTHR43434:SF1">
    <property type="entry name" value="PHOSPHOGLYCOLATE PHOSPHATASE"/>
    <property type="match status" value="1"/>
</dbReference>
<comment type="caution">
    <text evidence="1">The sequence shown here is derived from an EMBL/GenBank/DDBJ whole genome shotgun (WGS) entry which is preliminary data.</text>
</comment>
<dbReference type="InterPro" id="IPR036412">
    <property type="entry name" value="HAD-like_sf"/>
</dbReference>
<evidence type="ECO:0000313" key="1">
    <source>
        <dbReference type="EMBL" id="MDA0634096.1"/>
    </source>
</evidence>
<sequence>MTTAADLIRQADAVLLDFDGPVCSIFAGLPAPVVAARLKQVLVKEGVQLPEDVEALEDPLKVLRRTAEIAPELVDKVETALMGNEVEAATSAEITPGVREFFEACAEAGKPVGIVSNNSAPAIETFLAVAQLEEWVTAVSGRPIGVPEQMKPHPQSVLWACKALGVEPAKAVLIGDSDFDMQAARNAGTRSIAYANEPGKADRLTQAGADAMIGSMADLV</sequence>
<dbReference type="SUPFAM" id="SSF56784">
    <property type="entry name" value="HAD-like"/>
    <property type="match status" value="1"/>
</dbReference>
<dbReference type="PANTHER" id="PTHR43434">
    <property type="entry name" value="PHOSPHOGLYCOLATE PHOSPHATASE"/>
    <property type="match status" value="1"/>
</dbReference>
<dbReference type="NCBIfam" id="TIGR01509">
    <property type="entry name" value="HAD-SF-IA-v3"/>
    <property type="match status" value="1"/>
</dbReference>
<name>A0ABT4SA62_9ACTN</name>
<dbReference type="InterPro" id="IPR050155">
    <property type="entry name" value="HAD-like_hydrolase_sf"/>
</dbReference>
<dbReference type="InterPro" id="IPR023214">
    <property type="entry name" value="HAD_sf"/>
</dbReference>
<dbReference type="Gene3D" id="1.10.150.240">
    <property type="entry name" value="Putative phosphatase, domain 2"/>
    <property type="match status" value="1"/>
</dbReference>
<dbReference type="EMBL" id="JAPNNL010000034">
    <property type="protein sequence ID" value="MDA0634096.1"/>
    <property type="molecule type" value="Genomic_DNA"/>
</dbReference>
<accession>A0ABT4SA62</accession>
<organism evidence="1 2">
    <name type="scientific">Nonomuraea corallina</name>
    <dbReference type="NCBI Taxonomy" id="2989783"/>
    <lineage>
        <taxon>Bacteria</taxon>
        <taxon>Bacillati</taxon>
        <taxon>Actinomycetota</taxon>
        <taxon>Actinomycetes</taxon>
        <taxon>Streptosporangiales</taxon>
        <taxon>Streptosporangiaceae</taxon>
        <taxon>Nonomuraea</taxon>
    </lineage>
</organism>
<proteinExistence type="predicted"/>
<dbReference type="InterPro" id="IPR023198">
    <property type="entry name" value="PGP-like_dom2"/>
</dbReference>
<keyword evidence="1" id="KW-0378">Hydrolase</keyword>